<gene>
    <name evidence="1" type="ordered locus">Sfum_0898</name>
</gene>
<reference evidence="1 2" key="1">
    <citation type="submission" date="2006-10" db="EMBL/GenBank/DDBJ databases">
        <title>Complete sequence of Syntrophobacter fumaroxidans MPOB.</title>
        <authorList>
            <consortium name="US DOE Joint Genome Institute"/>
            <person name="Copeland A."/>
            <person name="Lucas S."/>
            <person name="Lapidus A."/>
            <person name="Barry K."/>
            <person name="Detter J.C."/>
            <person name="Glavina del Rio T."/>
            <person name="Hammon N."/>
            <person name="Israni S."/>
            <person name="Pitluck S."/>
            <person name="Goltsman E.G."/>
            <person name="Martinez M."/>
            <person name="Schmutz J."/>
            <person name="Larimer F."/>
            <person name="Land M."/>
            <person name="Hauser L."/>
            <person name="Kyrpides N."/>
            <person name="Kim E."/>
            <person name="Boone D.R."/>
            <person name="Brockman F."/>
            <person name="Culley D."/>
            <person name="Ferry J."/>
            <person name="Gunsalus R."/>
            <person name="McInerney M.J."/>
            <person name="Morrison M."/>
            <person name="Plugge C."/>
            <person name="Rohlin L."/>
            <person name="Scholten J."/>
            <person name="Sieber J."/>
            <person name="Stams A.J.M."/>
            <person name="Worm P."/>
            <person name="Henstra A.M."/>
            <person name="Richardson P."/>
        </authorList>
    </citation>
    <scope>NUCLEOTIDE SEQUENCE [LARGE SCALE GENOMIC DNA]</scope>
    <source>
        <strain evidence="2">DSM 10017 / MPOB</strain>
    </source>
</reference>
<sequence length="118" mass="13421">MRHDSAAAVQSPRMAGANAKSIVEAGAMICMCSMGPEYKMEVLEAAENRTVIKILECPWKNRMNEFGIPHDLLSTCDAAFWDHFVKDLNSNVAMRHGKQMHRGDAYCEWIFEDKRKTE</sequence>
<dbReference type="RefSeq" id="WP_011697765.1">
    <property type="nucleotide sequence ID" value="NC_008554.1"/>
</dbReference>
<dbReference type="Proteomes" id="UP000001784">
    <property type="component" value="Chromosome"/>
</dbReference>
<dbReference type="InParanoid" id="A0LGP2"/>
<dbReference type="AlphaFoldDB" id="A0LGP2"/>
<dbReference type="HOGENOM" id="CLU_2071997_0_0_7"/>
<keyword evidence="2" id="KW-1185">Reference proteome</keyword>
<dbReference type="KEGG" id="sfu:Sfum_0898"/>
<proteinExistence type="predicted"/>
<dbReference type="EMBL" id="CP000478">
    <property type="protein sequence ID" value="ABK16594.1"/>
    <property type="molecule type" value="Genomic_DNA"/>
</dbReference>
<accession>A0LGP2</accession>
<evidence type="ECO:0000313" key="1">
    <source>
        <dbReference type="EMBL" id="ABK16594.1"/>
    </source>
</evidence>
<name>A0LGP2_SYNFM</name>
<organism evidence="1 2">
    <name type="scientific">Syntrophobacter fumaroxidans (strain DSM 10017 / MPOB)</name>
    <dbReference type="NCBI Taxonomy" id="335543"/>
    <lineage>
        <taxon>Bacteria</taxon>
        <taxon>Pseudomonadati</taxon>
        <taxon>Thermodesulfobacteriota</taxon>
        <taxon>Syntrophobacteria</taxon>
        <taxon>Syntrophobacterales</taxon>
        <taxon>Syntrophobacteraceae</taxon>
        <taxon>Syntrophobacter</taxon>
    </lineage>
</organism>
<evidence type="ECO:0008006" key="3">
    <source>
        <dbReference type="Google" id="ProtNLM"/>
    </source>
</evidence>
<evidence type="ECO:0000313" key="2">
    <source>
        <dbReference type="Proteomes" id="UP000001784"/>
    </source>
</evidence>
<protein>
    <recommendedName>
        <fullName evidence="3">L-2-amino-thiazoline-4-carboxylic acid hydrolase</fullName>
    </recommendedName>
</protein>